<dbReference type="InterPro" id="IPR036709">
    <property type="entry name" value="Autotransporte_beta_dom_sf"/>
</dbReference>
<sequence>MFAGTFLTGTFLQAAQDIQNNIYNLNDQNNNANDIFYSQNMGSTWSSLGANFIQNYQNGTLIIGNSSKSPAQNNRHWFGTGGWLGYINATFNVKEAYLTGIIGSGNNARTGGGANLIFNASNLLTLDGATIQIYKAGTQNSTTFLYGNTIDVRNSSFILEGNLAGGGLNTVRLGSDATRQIMLKNTSIRFDSITDVGPVLPQLIIKSNSNQSEIDFSSITGKRGRITFEKDQYKTFSAQTVNVEDIHINSNRIKFHGDIRGGTFKLGTDADTYFNASTLIVTDNSQITANRFNVDAIELWGGASNLITRTNRELTLNSNNQIHIKELRNSDYVAFQTGGFTATLKTNARTEIDKITMRNFTAGNTMNVETSGNNNLIVGSLNYVTDGIAGSSARVKLQALDGNVILRDVSGCNSLCVGSQGIRALNFLQIVGKNFYAGKVEAMGLVTAGSNSTLDARQVNGTTFIDDFYIRSGTLYASDFHINNFTVWKGNANRVGFAHPTAGSAFSAVDYHIGKSFINYLSLEIGTSHTADSAALWFRQGGEILNYNLIDARSTSYLNMSGINQVNINQLTATETSFYLKNAIFNTIINKKGQTIISSDTQIEANALNINELLWLKDGSKNSGIINIRLNGNQDVNQDFSKYLSVNVDSTGLKAMNKEQLQTLITESARGTTAPQSDYQNASGTYITTKDNKHYLLLPDIMSHEEVTNSDLQVANGGNLLIEQTKLKKGTLGNYGKILLDAGFVEGVLPIFTLVGNLDNYNTIDVGANGRINMTGDFANYGTLIFRLQANPKDAKITDVKNGVLNITGNAMFDVSMGTPGAFQADILDMKSLNNLKLATPNRDASQDPNTYRLINVTGNINYTFTQGDYTTTFNKTNNNYAISTVHKESTANNNKCVNSNCVIIDNGQTKQETYYTMNKGNNPWDMDKAQVDSIKGNRLENEVGSYDNLGNLIQKPSQSDKQKACDTSNPNAYCGFADKNASEAERGYNYAQERMKNSFSVTYKGASIDGKYLQVEKVVTGNMMGFRILRRDITDFTQGNAETPLCTKGSSTFDCVLYMEAGGNNSWINAIKKESANSYDILKDLFYNENSAILFLINVDQSLAASRNLNYFLEVARTLDSTFQHVSDLQSKSSTLNTLALAMDSARINRLTRVSSLHGVGVPIKNQEVLAFEEYQRKLKKELEIAQKIREQKNLSLYNDALREQENRQFDSKVSQNDGYFSSSNNDSGIAIVNTNSAFANFIIPAALSPSSKQTNSMPDMQNDDPEVRTKREHSMNFESTGTLWFESLSDLVTRFNKRGEYPNNAWVNALGDINFSTSGTAQLYGVNAGYDYFITSIHTAIGGYAGYGYGIFKGGYNGFVSNTSNNIFAGLYSRTFIHNQKIDITVNSAFGFVNEELSSGVPNMELLNLFGQRYGYNITNLEANVSYGYAFSLTKGYILKPFLGVNYYSLESSNLNHNGATTSDFLVDTHNNARKGLGVIVGVEGRKYWANQSYVFLLGQLKQDVAILQSNLNETGHATTQAGVVNGGNDLGSVGAQNMLYVNYAKENLQSSLFIAGGGEYALGRFYVNGSMNFQNAMFEKNFGLGFNLGARVIF</sequence>
<dbReference type="Gene3D" id="2.40.128.130">
    <property type="entry name" value="Autotransporter beta-domain"/>
    <property type="match status" value="1"/>
</dbReference>
<feature type="coiled-coil region" evidence="1">
    <location>
        <begin position="1173"/>
        <end position="1209"/>
    </location>
</feature>
<dbReference type="SUPFAM" id="SSF103515">
    <property type="entry name" value="Autotransporter"/>
    <property type="match status" value="1"/>
</dbReference>
<name>A0A3D8J7V6_9HELI</name>
<keyword evidence="4" id="KW-1185">Reference proteome</keyword>
<dbReference type="OrthoDB" id="5328987at2"/>
<dbReference type="Pfam" id="PF03077">
    <property type="entry name" value="VacA2"/>
    <property type="match status" value="1"/>
</dbReference>
<evidence type="ECO:0000313" key="3">
    <source>
        <dbReference type="EMBL" id="RDU72964.1"/>
    </source>
</evidence>
<dbReference type="InterPro" id="IPR004311">
    <property type="entry name" value="Vacuolating_cytotoxin_put"/>
</dbReference>
<evidence type="ECO:0000259" key="2">
    <source>
        <dbReference type="Pfam" id="PF03077"/>
    </source>
</evidence>
<dbReference type="EMBL" id="NXLW01000004">
    <property type="protein sequence ID" value="RDU72964.1"/>
    <property type="molecule type" value="Genomic_DNA"/>
</dbReference>
<evidence type="ECO:0000256" key="1">
    <source>
        <dbReference type="SAM" id="Coils"/>
    </source>
</evidence>
<accession>A0A3D8J7V6</accession>
<comment type="caution">
    <text evidence="3">The sequence shown here is derived from an EMBL/GenBank/DDBJ whole genome shotgun (WGS) entry which is preliminary data.</text>
</comment>
<proteinExistence type="predicted"/>
<feature type="domain" description="Vacuolating cytotoxin putative" evidence="2">
    <location>
        <begin position="83"/>
        <end position="141"/>
    </location>
</feature>
<evidence type="ECO:0000313" key="4">
    <source>
        <dbReference type="Proteomes" id="UP000256424"/>
    </source>
</evidence>
<gene>
    <name evidence="3" type="ORF">CQA66_03360</name>
</gene>
<protein>
    <submittedName>
        <fullName evidence="3">Autotransporter domain-containing protein</fullName>
    </submittedName>
</protein>
<organism evidence="3 4">
    <name type="scientific">Helicobacter aurati</name>
    <dbReference type="NCBI Taxonomy" id="137778"/>
    <lineage>
        <taxon>Bacteria</taxon>
        <taxon>Pseudomonadati</taxon>
        <taxon>Campylobacterota</taxon>
        <taxon>Epsilonproteobacteria</taxon>
        <taxon>Campylobacterales</taxon>
        <taxon>Helicobacteraceae</taxon>
        <taxon>Helicobacter</taxon>
    </lineage>
</organism>
<keyword evidence="1" id="KW-0175">Coiled coil</keyword>
<reference evidence="3 4" key="1">
    <citation type="submission" date="2018-04" db="EMBL/GenBank/DDBJ databases">
        <title>Novel Campyloabacter and Helicobacter Species and Strains.</title>
        <authorList>
            <person name="Mannion A.J."/>
            <person name="Shen Z."/>
            <person name="Fox J.G."/>
        </authorList>
    </citation>
    <scope>NUCLEOTIDE SEQUENCE [LARGE SCALE GENOMIC DNA]</scope>
    <source>
        <strain evidence="3 4">MIT 97-5075</strain>
    </source>
</reference>
<dbReference type="Proteomes" id="UP000256424">
    <property type="component" value="Unassembled WGS sequence"/>
</dbReference>